<comment type="caution">
    <text evidence="1">The sequence shown here is derived from an EMBL/GenBank/DDBJ whole genome shotgun (WGS) entry which is preliminary data.</text>
</comment>
<name>A0A134B122_9PORP</name>
<reference evidence="2" key="1">
    <citation type="submission" date="2016-01" db="EMBL/GenBank/DDBJ databases">
        <authorList>
            <person name="Mitreva M."/>
            <person name="Pepin K.H."/>
            <person name="Mihindukulasuriya K.A."/>
            <person name="Fulton R."/>
            <person name="Fronick C."/>
            <person name="O'Laughlin M."/>
            <person name="Miner T."/>
            <person name="Herter B."/>
            <person name="Rosa B.A."/>
            <person name="Cordes M."/>
            <person name="Tomlinson C."/>
            <person name="Wollam A."/>
            <person name="Palsikar V.B."/>
            <person name="Mardis E.R."/>
            <person name="Wilson R.K."/>
        </authorList>
    </citation>
    <scope>NUCLEOTIDE SEQUENCE [LARGE SCALE GENOMIC DNA]</scope>
    <source>
        <strain evidence="2">KA00683</strain>
    </source>
</reference>
<organism evidence="1 2">
    <name type="scientific">Porphyromonas somerae</name>
    <dbReference type="NCBI Taxonomy" id="322095"/>
    <lineage>
        <taxon>Bacteria</taxon>
        <taxon>Pseudomonadati</taxon>
        <taxon>Bacteroidota</taxon>
        <taxon>Bacteroidia</taxon>
        <taxon>Bacteroidales</taxon>
        <taxon>Porphyromonadaceae</taxon>
        <taxon>Porphyromonas</taxon>
    </lineage>
</organism>
<dbReference type="PATRIC" id="fig|322095.3.peg.1906"/>
<accession>A0A134B122</accession>
<protein>
    <submittedName>
        <fullName evidence="1">Uncharacterized protein</fullName>
    </submittedName>
</protein>
<dbReference type="EMBL" id="LSDK01000134">
    <property type="protein sequence ID" value="KXB73630.1"/>
    <property type="molecule type" value="Genomic_DNA"/>
</dbReference>
<evidence type="ECO:0000313" key="1">
    <source>
        <dbReference type="EMBL" id="KXB73630.1"/>
    </source>
</evidence>
<sequence length="56" mass="6201">MKVVPPRAKHKAISSQFALSSFGLLSLRLRFPREEGTSNEEVGLHNGLIIGIWVRG</sequence>
<dbReference type="AlphaFoldDB" id="A0A134B122"/>
<proteinExistence type="predicted"/>
<gene>
    <name evidence="1" type="ORF">HMPREF3185_01932</name>
</gene>
<evidence type="ECO:0000313" key="2">
    <source>
        <dbReference type="Proteomes" id="UP000070224"/>
    </source>
</evidence>
<dbReference type="Proteomes" id="UP000070224">
    <property type="component" value="Unassembled WGS sequence"/>
</dbReference>
<keyword evidence="2" id="KW-1185">Reference proteome</keyword>